<organism evidence="2 3">
    <name type="scientific">Fusarium sarcochroum</name>
    <dbReference type="NCBI Taxonomy" id="1208366"/>
    <lineage>
        <taxon>Eukaryota</taxon>
        <taxon>Fungi</taxon>
        <taxon>Dikarya</taxon>
        <taxon>Ascomycota</taxon>
        <taxon>Pezizomycotina</taxon>
        <taxon>Sordariomycetes</taxon>
        <taxon>Hypocreomycetidae</taxon>
        <taxon>Hypocreales</taxon>
        <taxon>Nectriaceae</taxon>
        <taxon>Fusarium</taxon>
        <taxon>Fusarium lateritium species complex</taxon>
    </lineage>
</organism>
<gene>
    <name evidence="2" type="ORF">FSARC_6398</name>
</gene>
<accession>A0A8H4TXJ8</accession>
<evidence type="ECO:0000256" key="1">
    <source>
        <dbReference type="SAM" id="MobiDB-lite"/>
    </source>
</evidence>
<name>A0A8H4TXJ8_9HYPO</name>
<reference evidence="2" key="2">
    <citation type="submission" date="2020-05" db="EMBL/GenBank/DDBJ databases">
        <authorList>
            <person name="Kim H.-S."/>
            <person name="Proctor R.H."/>
            <person name="Brown D.W."/>
        </authorList>
    </citation>
    <scope>NUCLEOTIDE SEQUENCE</scope>
    <source>
        <strain evidence="2">NRRL 20472</strain>
    </source>
</reference>
<comment type="caution">
    <text evidence="2">The sequence shown here is derived from an EMBL/GenBank/DDBJ whole genome shotgun (WGS) entry which is preliminary data.</text>
</comment>
<feature type="compositionally biased region" description="Basic residues" evidence="1">
    <location>
        <begin position="49"/>
        <end position="58"/>
    </location>
</feature>
<evidence type="ECO:0000313" key="2">
    <source>
        <dbReference type="EMBL" id="KAF4965834.1"/>
    </source>
</evidence>
<proteinExistence type="predicted"/>
<dbReference type="AlphaFoldDB" id="A0A8H4TXJ8"/>
<dbReference type="OrthoDB" id="427030at2759"/>
<protein>
    <submittedName>
        <fullName evidence="2">Uncharacterized protein</fullName>
    </submittedName>
</protein>
<feature type="compositionally biased region" description="Polar residues" evidence="1">
    <location>
        <begin position="68"/>
        <end position="77"/>
    </location>
</feature>
<feature type="region of interest" description="Disordered" evidence="1">
    <location>
        <begin position="49"/>
        <end position="81"/>
    </location>
</feature>
<keyword evidence="3" id="KW-1185">Reference proteome</keyword>
<dbReference type="Proteomes" id="UP000622797">
    <property type="component" value="Unassembled WGS sequence"/>
</dbReference>
<reference evidence="2" key="1">
    <citation type="journal article" date="2020" name="BMC Genomics">
        <title>Correction to: Identification and distribution of gene clusters required for synthesis of sphingolipid metabolism inhibitors in diverse species of the filamentous fungus Fusarium.</title>
        <authorList>
            <person name="Kim H.S."/>
            <person name="Lohmar J.M."/>
            <person name="Busman M."/>
            <person name="Brown D.W."/>
            <person name="Naumann T.A."/>
            <person name="Divon H.H."/>
            <person name="Lysoe E."/>
            <person name="Uhlig S."/>
            <person name="Proctor R.H."/>
        </authorList>
    </citation>
    <scope>NUCLEOTIDE SEQUENCE</scope>
    <source>
        <strain evidence="2">NRRL 20472</strain>
    </source>
</reference>
<dbReference type="EMBL" id="JABEXW010000324">
    <property type="protein sequence ID" value="KAF4965834.1"/>
    <property type="molecule type" value="Genomic_DNA"/>
</dbReference>
<evidence type="ECO:0000313" key="3">
    <source>
        <dbReference type="Proteomes" id="UP000622797"/>
    </source>
</evidence>
<sequence>MQTHQNKFHEMTLKKLTARFAQALKSGENVPEDDRELFKYFAKHYKNSNKGIKGRGKTRTAAERNTKASHSTRSSPHADTLQYPRPQIVSAQQTPIPFLSINSPYQTADASRGQPNVIGHIPLGYNNVDCEMYDMQAGGRHTQPAIYNGMVVEPDNTSEIHYDGCMY</sequence>